<dbReference type="PANTHER" id="PTHR11215">
    <property type="entry name" value="METAL DEPENDENT HYDROLASE - RELATED"/>
    <property type="match status" value="1"/>
</dbReference>
<dbReference type="AlphaFoldDB" id="A0A7R9A231"/>
<accession>A0A7R9A231</accession>
<reference evidence="2" key="1">
    <citation type="submission" date="2020-11" db="EMBL/GenBank/DDBJ databases">
        <authorList>
            <person name="Tran Van P."/>
        </authorList>
    </citation>
    <scope>NUCLEOTIDE SEQUENCE</scope>
</reference>
<dbReference type="InterPro" id="IPR003226">
    <property type="entry name" value="MYG1_exonuclease"/>
</dbReference>
<dbReference type="GO" id="GO:0005634">
    <property type="term" value="C:nucleus"/>
    <property type="evidence" value="ECO:0007669"/>
    <property type="project" value="TreeGrafter"/>
</dbReference>
<dbReference type="GO" id="GO:0005737">
    <property type="term" value="C:cytoplasm"/>
    <property type="evidence" value="ECO:0007669"/>
    <property type="project" value="TreeGrafter"/>
</dbReference>
<protein>
    <submittedName>
        <fullName evidence="2">Uncharacterized protein</fullName>
    </submittedName>
</protein>
<dbReference type="Proteomes" id="UP000677054">
    <property type="component" value="Unassembled WGS sequence"/>
</dbReference>
<comment type="similarity">
    <text evidence="1">Belongs to the MYG1 family.</text>
</comment>
<gene>
    <name evidence="2" type="ORF">DSTB1V02_LOCUS4690</name>
</gene>
<name>A0A7R9A231_9CRUS</name>
<organism evidence="2">
    <name type="scientific">Darwinula stevensoni</name>
    <dbReference type="NCBI Taxonomy" id="69355"/>
    <lineage>
        <taxon>Eukaryota</taxon>
        <taxon>Metazoa</taxon>
        <taxon>Ecdysozoa</taxon>
        <taxon>Arthropoda</taxon>
        <taxon>Crustacea</taxon>
        <taxon>Oligostraca</taxon>
        <taxon>Ostracoda</taxon>
        <taxon>Podocopa</taxon>
        <taxon>Podocopida</taxon>
        <taxon>Darwinulocopina</taxon>
        <taxon>Darwinuloidea</taxon>
        <taxon>Darwinulidae</taxon>
        <taxon>Darwinula</taxon>
    </lineage>
</organism>
<dbReference type="Pfam" id="PF03690">
    <property type="entry name" value="MYG1_exonuc"/>
    <property type="match status" value="2"/>
</dbReference>
<proteinExistence type="inferred from homology"/>
<dbReference type="EMBL" id="LR900232">
    <property type="protein sequence ID" value="CAD7244803.1"/>
    <property type="molecule type" value="Genomic_DNA"/>
</dbReference>
<dbReference type="OrthoDB" id="10265310at2759"/>
<dbReference type="PANTHER" id="PTHR11215:SF1">
    <property type="entry name" value="MYG1 EXONUCLEASE"/>
    <property type="match status" value="1"/>
</dbReference>
<evidence type="ECO:0000313" key="3">
    <source>
        <dbReference type="Proteomes" id="UP000677054"/>
    </source>
</evidence>
<sequence length="389" mass="44828">MSTLRPGKKWETKLSSAGLIFHHFGCPIIKEILKDKYKSLEQEEFDKIVDRVFDQVYENFVNEIDAIDNGSKICGHPKYRIGTNITSRVSHLNPSWVEEDPDADKCFCKAMEMVKEEFIDRVRYYGEVWWPAREKVSTALKASTDKKNQDILELEKPLPWKDHLLELGYHRIKFVIFPESDTGWRIQAVPAQEGGSRQVQFYAFMELNTLTIWFQVTSSKDTSLTGRFDENLSKKRQVEEVMLLWHEWRGLHGQELEDKSGIENIIFVHPRGYIGGHRDRGGVIAMAQKTITAYEVLIDKAVEGLQVNGSEQIMELADVGFPWVERIFQREAEGRLKKDWRGHSKKNPRESAEMENIEFVKEGGELGGHTLREGAILMATKSLMAHSQV</sequence>
<keyword evidence="3" id="KW-1185">Reference proteome</keyword>
<evidence type="ECO:0000256" key="1">
    <source>
        <dbReference type="ARBA" id="ARBA00010105"/>
    </source>
</evidence>
<dbReference type="EMBL" id="CAJPEV010000715">
    <property type="protein sequence ID" value="CAG0887854.1"/>
    <property type="molecule type" value="Genomic_DNA"/>
</dbReference>
<evidence type="ECO:0000313" key="2">
    <source>
        <dbReference type="EMBL" id="CAD7244803.1"/>
    </source>
</evidence>